<evidence type="ECO:0000313" key="2">
    <source>
        <dbReference type="Proteomes" id="UP000178089"/>
    </source>
</evidence>
<dbReference type="PANTHER" id="PTHR43649">
    <property type="entry name" value="ARABINOSE-BINDING PROTEIN-RELATED"/>
    <property type="match status" value="1"/>
</dbReference>
<dbReference type="SUPFAM" id="SSF53850">
    <property type="entry name" value="Periplasmic binding protein-like II"/>
    <property type="match status" value="1"/>
</dbReference>
<evidence type="ECO:0000313" key="1">
    <source>
        <dbReference type="EMBL" id="OHA29021.1"/>
    </source>
</evidence>
<accession>A0A1G2N1E8</accession>
<gene>
    <name evidence="1" type="ORF">A3F51_02040</name>
</gene>
<dbReference type="EMBL" id="MHRT01000006">
    <property type="protein sequence ID" value="OHA29021.1"/>
    <property type="molecule type" value="Genomic_DNA"/>
</dbReference>
<dbReference type="Pfam" id="PF13416">
    <property type="entry name" value="SBP_bac_8"/>
    <property type="match status" value="1"/>
</dbReference>
<reference evidence="1 2" key="1">
    <citation type="journal article" date="2016" name="Nat. Commun.">
        <title>Thousands of microbial genomes shed light on interconnected biogeochemical processes in an aquifer system.</title>
        <authorList>
            <person name="Anantharaman K."/>
            <person name="Brown C.T."/>
            <person name="Hug L.A."/>
            <person name="Sharon I."/>
            <person name="Castelle C.J."/>
            <person name="Probst A.J."/>
            <person name="Thomas B.C."/>
            <person name="Singh A."/>
            <person name="Wilkins M.J."/>
            <person name="Karaoz U."/>
            <person name="Brodie E.L."/>
            <person name="Williams K.H."/>
            <person name="Hubbard S.S."/>
            <person name="Banfield J.F."/>
        </authorList>
    </citation>
    <scope>NUCLEOTIDE SEQUENCE [LARGE SCALE GENOMIC DNA]</scope>
</reference>
<dbReference type="InterPro" id="IPR006059">
    <property type="entry name" value="SBP"/>
</dbReference>
<evidence type="ECO:0008006" key="3">
    <source>
        <dbReference type="Google" id="ProtNLM"/>
    </source>
</evidence>
<protein>
    <recommendedName>
        <fullName evidence="3">Extracellular solute-binding protein family 1</fullName>
    </recommendedName>
</protein>
<dbReference type="STRING" id="1802315.A3F51_02040"/>
<dbReference type="AlphaFoldDB" id="A0A1G2N1E8"/>
<dbReference type="Gene3D" id="3.40.190.10">
    <property type="entry name" value="Periplasmic binding protein-like II"/>
    <property type="match status" value="1"/>
</dbReference>
<dbReference type="Proteomes" id="UP000178089">
    <property type="component" value="Unassembled WGS sequence"/>
</dbReference>
<name>A0A1G2N1E8_9BACT</name>
<dbReference type="InterPro" id="IPR050490">
    <property type="entry name" value="Bact_solute-bd_prot1"/>
</dbReference>
<proteinExistence type="predicted"/>
<dbReference type="PANTHER" id="PTHR43649:SF12">
    <property type="entry name" value="DIACETYLCHITOBIOSE BINDING PROTEIN DASA"/>
    <property type="match status" value="1"/>
</dbReference>
<organism evidence="1 2">
    <name type="scientific">Candidatus Taylorbacteria bacterium RIFCSPHIGHO2_12_FULL_45_16</name>
    <dbReference type="NCBI Taxonomy" id="1802315"/>
    <lineage>
        <taxon>Bacteria</taxon>
        <taxon>Candidatus Tayloriibacteriota</taxon>
    </lineage>
</organism>
<sequence>MKITKFQIITIAIFLIFLVGGVAAFALYKGSSSSTTIPPVTFWGTFSADTFNSYVAKVNTNLSQPIVVNYVQKNSATFSQEFIAALARGTGPDGILIPADMLLPHYDKLVAIPFSALSQRTFMDNFIEEGVIYLNSNGLIAIPFTVDPLVMYWNRDIFNAAGLATYPKFWDEFTSLNAKLTSKDQNGNIRKSAIALGDFTNVGNAREILASLIMQAGNPITRTDNDGFIQSTLKPSFSPDPTPAVTFFIKFVDPASPNYSWNRGMPASKSAFLSGSLATYFGFSSELKDIRAKNANINFDVAPLPQLRSGGTKATYAKMNGFSIVRTSPYADAVFQVISILTDPANISELNLTLYLPTVRRDVIAQGSSDPYISVFNETALISKTWLDADPQKSRDLFGTMIQDITSGSKSSYQAIQSAGEQYDILLREALQ</sequence>
<comment type="caution">
    <text evidence="1">The sequence shown here is derived from an EMBL/GenBank/DDBJ whole genome shotgun (WGS) entry which is preliminary data.</text>
</comment>